<evidence type="ECO:0000256" key="1">
    <source>
        <dbReference type="SAM" id="Phobius"/>
    </source>
</evidence>
<feature type="transmembrane region" description="Helical" evidence="1">
    <location>
        <begin position="48"/>
        <end position="66"/>
    </location>
</feature>
<proteinExistence type="predicted"/>
<keyword evidence="3" id="KW-1185">Reference proteome</keyword>
<keyword evidence="1" id="KW-1133">Transmembrane helix</keyword>
<comment type="caution">
    <text evidence="2">The sequence shown here is derived from an EMBL/GenBank/DDBJ whole genome shotgun (WGS) entry which is preliminary data.</text>
</comment>
<accession>A0ABU3LC75</accession>
<keyword evidence="1" id="KW-0472">Membrane</keyword>
<dbReference type="RefSeq" id="WP_349240587.1">
    <property type="nucleotide sequence ID" value="NZ_JAVTTO010000001.1"/>
</dbReference>
<protein>
    <submittedName>
        <fullName evidence="2">DoxX protein</fullName>
    </submittedName>
</protein>
<dbReference type="Proteomes" id="UP001257277">
    <property type="component" value="Unassembled WGS sequence"/>
</dbReference>
<name>A0ABU3LC75_9FLAO</name>
<evidence type="ECO:0000313" key="2">
    <source>
        <dbReference type="EMBL" id="MDT7831340.1"/>
    </source>
</evidence>
<reference evidence="2 3" key="1">
    <citation type="submission" date="2023-09" db="EMBL/GenBank/DDBJ databases">
        <title>Novel taxa isolated from Blanes Bay.</title>
        <authorList>
            <person name="Rey-Velasco X."/>
            <person name="Lucena T."/>
        </authorList>
    </citation>
    <scope>NUCLEOTIDE SEQUENCE [LARGE SCALE GENOMIC DNA]</scope>
    <source>
        <strain evidence="2 3">S356</strain>
    </source>
</reference>
<feature type="transmembrane region" description="Helical" evidence="1">
    <location>
        <begin position="97"/>
        <end position="115"/>
    </location>
</feature>
<organism evidence="2 3">
    <name type="scientific">Asprobacillus argus</name>
    <dbReference type="NCBI Taxonomy" id="3076534"/>
    <lineage>
        <taxon>Bacteria</taxon>
        <taxon>Pseudomonadati</taxon>
        <taxon>Bacteroidota</taxon>
        <taxon>Flavobacteriia</taxon>
        <taxon>Flavobacteriales</taxon>
        <taxon>Flavobacteriaceae</taxon>
        <taxon>Asprobacillus</taxon>
    </lineage>
</organism>
<dbReference type="EMBL" id="JAVTTO010000001">
    <property type="protein sequence ID" value="MDT7831340.1"/>
    <property type="molecule type" value="Genomic_DNA"/>
</dbReference>
<feature type="transmembrane region" description="Helical" evidence="1">
    <location>
        <begin position="73"/>
        <end position="91"/>
    </location>
</feature>
<sequence>MNSIAMIARYLLGLAMLVFGANKFFHFMPNPELPEAAGAFMGALDGSGYIFPALGVVYILAGLLLVLNKAVPFALTMLVPVSFNIVAFHLAYAPEGILFAAVVAILNLLLIYTNWDRFKSLFD</sequence>
<keyword evidence="1" id="KW-0812">Transmembrane</keyword>
<evidence type="ECO:0000313" key="3">
    <source>
        <dbReference type="Proteomes" id="UP001257277"/>
    </source>
</evidence>
<feature type="transmembrane region" description="Helical" evidence="1">
    <location>
        <begin position="7"/>
        <end position="28"/>
    </location>
</feature>
<gene>
    <name evidence="2" type="ORF">RQM59_03055</name>
</gene>